<dbReference type="GO" id="GO:0007165">
    <property type="term" value="P:signal transduction"/>
    <property type="evidence" value="ECO:0007669"/>
    <property type="project" value="InterPro"/>
</dbReference>
<accession>A0A1X7TBY7</accession>
<dbReference type="InParanoid" id="A0A1X7TBY7"/>
<evidence type="ECO:0000313" key="4">
    <source>
        <dbReference type="EnsemblMetazoa" id="Aqu2.1.11972_001"/>
    </source>
</evidence>
<sequence>MESSFDTFLSVTPTTAELTKHIDVSTNWYIVGTMLDLDQKRLRSIEAQTGHTDTHKMIKMFNLWLTTTPTASRRQVLETLRIRVVGENTLADEYEKHLKDLHEATYTPPSTEAVSILQKNIQSLNEALVSPVQVSQLLYSKRCISEATLDEMEKIDQGRSLDDKKTTLLTAMKETVSSDHRKLKDIATVLSDVEKTRDIGKEMVTKYEENMGVSAEVQRQKVVGSNEDCASDILRNNYSALSLSITEPVRMARLLHEEVISDEALSRVISTRGSVSDSRAVLLKAVRDAVHSNYKHLELFVTVLRKFSETAHIGDTIFEEYCQLFCENVNTIEEVETYLKEGRSLKDATSVESGSACGSFEEVKWILSSHKILFPHSMKEKIEELRIKFGSTFFKVRGNFAKDKNLSIDEMKLLVSDCFPDLSSQVFNKKTINEVLDVVKTRCNIINILPLEVLASEFNIKKAKKVIKGYKEFARDFCKSTSIELCLDQELQAVPTPSHLKKETVTFILEWSPNDTTLQDINDVLQKLEPLKNYFIQVDTIKTGQSVVVTCYCPAEYTGSLIMAVLEKIEILQKRGLKEFIIGNCTIWNNTAYEVLVSSTMATKEVEQPTIMTVNNYKERELLFMRQQFVKQMEELQMKLGTRKEEDHTHILPKESIDELNEKLETQYAINRRKTMEIEDLQAIMREKDEKMIDTEKELASLKKLSENKQQEIEQLKLELEDKNRQKDGTVIWGSDHVYLTSPSVAQCKEVICKLENKHDIMALSASSSHSTQYLIPTILQSTTIKKLVMYSFFLTPDDILSFSSQLSTNKSLMILCLINGSIKDDGVIVLAKSLQLNETLRELYLTGNPDITSASAQSLAQLLRNNKTLSNLYLYDTNIEYDGVEILLKSLTNSTLETLWLDKQLKETCLTLIEDMNIIQFW</sequence>
<feature type="coiled-coil region" evidence="2">
    <location>
        <begin position="671"/>
        <end position="726"/>
    </location>
</feature>
<feature type="domain" description="Death" evidence="3">
    <location>
        <begin position="27"/>
        <end position="81"/>
    </location>
</feature>
<keyword evidence="5" id="KW-1185">Reference proteome</keyword>
<dbReference type="KEGG" id="aqu:109588730"/>
<dbReference type="AlphaFoldDB" id="A0A1X7TBY7"/>
<proteinExistence type="predicted"/>
<name>A0A1X7TBY7_AMPQE</name>
<evidence type="ECO:0000256" key="1">
    <source>
        <dbReference type="ARBA" id="ARBA00022737"/>
    </source>
</evidence>
<keyword evidence="1" id="KW-0677">Repeat</keyword>
<dbReference type="OrthoDB" id="120976at2759"/>
<evidence type="ECO:0000259" key="3">
    <source>
        <dbReference type="PROSITE" id="PS50017"/>
    </source>
</evidence>
<keyword evidence="2" id="KW-0175">Coiled coil</keyword>
<dbReference type="EnsemblMetazoa" id="Aqu2.1.11972_001">
    <property type="protein sequence ID" value="Aqu2.1.11972_001"/>
    <property type="gene ID" value="Aqu2.1.11972"/>
</dbReference>
<dbReference type="Gene3D" id="3.80.10.10">
    <property type="entry name" value="Ribonuclease Inhibitor"/>
    <property type="match status" value="2"/>
</dbReference>
<gene>
    <name evidence="4" type="primary">109588730</name>
</gene>
<dbReference type="InterPro" id="IPR000488">
    <property type="entry name" value="Death_dom"/>
</dbReference>
<dbReference type="PANTHER" id="PTHR24111">
    <property type="entry name" value="LEUCINE-RICH REPEAT-CONTAINING PROTEIN 34"/>
    <property type="match status" value="1"/>
</dbReference>
<dbReference type="SMART" id="SM00368">
    <property type="entry name" value="LRR_RI"/>
    <property type="match status" value="3"/>
</dbReference>
<dbReference type="Proteomes" id="UP000007879">
    <property type="component" value="Unassembled WGS sequence"/>
</dbReference>
<dbReference type="SUPFAM" id="SSF52047">
    <property type="entry name" value="RNI-like"/>
    <property type="match status" value="1"/>
</dbReference>
<reference evidence="4" key="2">
    <citation type="submission" date="2017-05" db="UniProtKB">
        <authorList>
            <consortium name="EnsemblMetazoa"/>
        </authorList>
    </citation>
    <scope>IDENTIFICATION</scope>
</reference>
<dbReference type="EnsemblMetazoa" id="XM_020004847.1">
    <property type="protein sequence ID" value="XP_019860406.1"/>
    <property type="gene ID" value="LOC109588730"/>
</dbReference>
<evidence type="ECO:0000256" key="2">
    <source>
        <dbReference type="SAM" id="Coils"/>
    </source>
</evidence>
<reference evidence="5" key="1">
    <citation type="journal article" date="2010" name="Nature">
        <title>The Amphimedon queenslandica genome and the evolution of animal complexity.</title>
        <authorList>
            <person name="Srivastava M."/>
            <person name="Simakov O."/>
            <person name="Chapman J."/>
            <person name="Fahey B."/>
            <person name="Gauthier M.E."/>
            <person name="Mitros T."/>
            <person name="Richards G.S."/>
            <person name="Conaco C."/>
            <person name="Dacre M."/>
            <person name="Hellsten U."/>
            <person name="Larroux C."/>
            <person name="Putnam N.H."/>
            <person name="Stanke M."/>
            <person name="Adamska M."/>
            <person name="Darling A."/>
            <person name="Degnan S.M."/>
            <person name="Oakley T.H."/>
            <person name="Plachetzki D.C."/>
            <person name="Zhai Y."/>
            <person name="Adamski M."/>
            <person name="Calcino A."/>
            <person name="Cummins S.F."/>
            <person name="Goodstein D.M."/>
            <person name="Harris C."/>
            <person name="Jackson D.J."/>
            <person name="Leys S.P."/>
            <person name="Shu S."/>
            <person name="Woodcroft B.J."/>
            <person name="Vervoort M."/>
            <person name="Kosik K.S."/>
            <person name="Manning G."/>
            <person name="Degnan B.M."/>
            <person name="Rokhsar D.S."/>
        </authorList>
    </citation>
    <scope>NUCLEOTIDE SEQUENCE [LARGE SCALE GENOMIC DNA]</scope>
</reference>
<organism evidence="4">
    <name type="scientific">Amphimedon queenslandica</name>
    <name type="common">Sponge</name>
    <dbReference type="NCBI Taxonomy" id="400682"/>
    <lineage>
        <taxon>Eukaryota</taxon>
        <taxon>Metazoa</taxon>
        <taxon>Porifera</taxon>
        <taxon>Demospongiae</taxon>
        <taxon>Heteroscleromorpha</taxon>
        <taxon>Haplosclerida</taxon>
        <taxon>Niphatidae</taxon>
        <taxon>Amphimedon</taxon>
    </lineage>
</organism>
<dbReference type="PROSITE" id="PS50017">
    <property type="entry name" value="DEATH_DOMAIN"/>
    <property type="match status" value="1"/>
</dbReference>
<dbReference type="InterPro" id="IPR032675">
    <property type="entry name" value="LRR_dom_sf"/>
</dbReference>
<dbReference type="PANTHER" id="PTHR24111:SF0">
    <property type="entry name" value="LEUCINE-RICH REPEAT-CONTAINING PROTEIN"/>
    <property type="match status" value="1"/>
</dbReference>
<evidence type="ECO:0000313" key="5">
    <source>
        <dbReference type="Proteomes" id="UP000007879"/>
    </source>
</evidence>
<dbReference type="InterPro" id="IPR052201">
    <property type="entry name" value="LRR-containing_regulator"/>
</dbReference>
<protein>
    <recommendedName>
        <fullName evidence="3">Death domain-containing protein</fullName>
    </recommendedName>
</protein>